<dbReference type="EMBL" id="WJNH01000014">
    <property type="protein sequence ID" value="MRG87962.1"/>
    <property type="molecule type" value="Genomic_DNA"/>
</dbReference>
<dbReference type="SUPFAM" id="SSF53163">
    <property type="entry name" value="HybD-like"/>
    <property type="match status" value="1"/>
</dbReference>
<dbReference type="RefSeq" id="WP_153729845.1">
    <property type="nucleotide sequence ID" value="NZ_WJNH01000014.1"/>
</dbReference>
<dbReference type="GO" id="GO:0008233">
    <property type="term" value="F:peptidase activity"/>
    <property type="evidence" value="ECO:0007669"/>
    <property type="project" value="UniProtKB-KW"/>
</dbReference>
<accession>A0A6G1XAJ5</accession>
<dbReference type="InterPro" id="IPR009665">
    <property type="entry name" value="YyaC"/>
</dbReference>
<keyword evidence="1" id="KW-0645">Protease</keyword>
<evidence type="ECO:0000313" key="2">
    <source>
        <dbReference type="Proteomes" id="UP000480185"/>
    </source>
</evidence>
<organism evidence="1 2">
    <name type="scientific">Salinibacillus xinjiangensis</name>
    <dbReference type="NCBI Taxonomy" id="1229268"/>
    <lineage>
        <taxon>Bacteria</taxon>
        <taxon>Bacillati</taxon>
        <taxon>Bacillota</taxon>
        <taxon>Bacilli</taxon>
        <taxon>Bacillales</taxon>
        <taxon>Bacillaceae</taxon>
        <taxon>Salinibacillus</taxon>
    </lineage>
</organism>
<comment type="caution">
    <text evidence="1">The sequence shown here is derived from an EMBL/GenBank/DDBJ whole genome shotgun (WGS) entry which is preliminary data.</text>
</comment>
<dbReference type="Proteomes" id="UP000480185">
    <property type="component" value="Unassembled WGS sequence"/>
</dbReference>
<keyword evidence="1" id="KW-0378">Hydrolase</keyword>
<gene>
    <name evidence="1" type="primary">yyaC</name>
    <name evidence="1" type="ORF">GH754_17025</name>
</gene>
<dbReference type="GO" id="GO:0006508">
    <property type="term" value="P:proteolysis"/>
    <property type="evidence" value="ECO:0007669"/>
    <property type="project" value="UniProtKB-KW"/>
</dbReference>
<reference evidence="1 2" key="1">
    <citation type="submission" date="2019-11" db="EMBL/GenBank/DDBJ databases">
        <authorList>
            <person name="Li J."/>
        </authorList>
    </citation>
    <scope>NUCLEOTIDE SEQUENCE [LARGE SCALE GENOMIC DNA]</scope>
    <source>
        <strain evidence="1 2">J4</strain>
    </source>
</reference>
<keyword evidence="2" id="KW-1185">Reference proteome</keyword>
<name>A0A6G1XAJ5_9BACI</name>
<evidence type="ECO:0000313" key="1">
    <source>
        <dbReference type="EMBL" id="MRG87962.1"/>
    </source>
</evidence>
<dbReference type="NCBIfam" id="TIGR02841">
    <property type="entry name" value="spore_YyaC"/>
    <property type="match status" value="1"/>
</dbReference>
<protein>
    <submittedName>
        <fullName evidence="1">Spore protease YyaC</fullName>
    </submittedName>
</protein>
<dbReference type="InterPro" id="IPR023430">
    <property type="entry name" value="Pept_HybD-like_dom_sf"/>
</dbReference>
<dbReference type="Pfam" id="PF06866">
    <property type="entry name" value="DUF1256"/>
    <property type="match status" value="1"/>
</dbReference>
<proteinExistence type="predicted"/>
<sequence length="203" mass="22979">MNLKDILFPKKQEKRFYYAEKSSAFRMAKTLYEWIPHNRQELIIVCIGTDRSTGDSLGPLVGTLLTEQAKSLHYIKIYGTLDSPVHAKNLTEHVNKIQESHQNPFIIAIDACLGKQSSIGSIITGIGSMKPGAAVQKHLPDIGDIYISGVVNMSGYMEYFVLQNTRLSIVMNMAKQIAQSLRYLDHFMIKEVKAEYKETEENH</sequence>
<dbReference type="OrthoDB" id="9815953at2"/>
<dbReference type="AlphaFoldDB" id="A0A6G1XAJ5"/>